<feature type="coiled-coil region" evidence="1">
    <location>
        <begin position="188"/>
        <end position="422"/>
    </location>
</feature>
<evidence type="ECO:0000313" key="4">
    <source>
        <dbReference type="Proteomes" id="UP000233160"/>
    </source>
</evidence>
<dbReference type="STRING" id="379532.ENSPCOP00000021901"/>
<dbReference type="PANTHER" id="PTHR36864">
    <property type="entry name" value="CANCER-ASSOCIATED GENE 1 PROTEIN"/>
    <property type="match status" value="1"/>
</dbReference>
<organism evidence="3 4">
    <name type="scientific">Propithecus coquereli</name>
    <name type="common">Coquerel's sifaka</name>
    <name type="synonym">Propithecus verreauxi coquereli</name>
    <dbReference type="NCBI Taxonomy" id="379532"/>
    <lineage>
        <taxon>Eukaryota</taxon>
        <taxon>Metazoa</taxon>
        <taxon>Chordata</taxon>
        <taxon>Craniata</taxon>
        <taxon>Vertebrata</taxon>
        <taxon>Euteleostomi</taxon>
        <taxon>Mammalia</taxon>
        <taxon>Eutheria</taxon>
        <taxon>Euarchontoglires</taxon>
        <taxon>Primates</taxon>
        <taxon>Strepsirrhini</taxon>
        <taxon>Lemuriformes</taxon>
        <taxon>Indriidae</taxon>
        <taxon>Propithecus</taxon>
    </lineage>
</organism>
<evidence type="ECO:0000259" key="2">
    <source>
        <dbReference type="Pfam" id="PF15066"/>
    </source>
</evidence>
<dbReference type="Ensembl" id="ENSPCOT00000032571.1">
    <property type="protein sequence ID" value="ENSPCOP00000021901.1"/>
    <property type="gene ID" value="ENSPCOG00000023008.1"/>
</dbReference>
<proteinExistence type="predicted"/>
<evidence type="ECO:0000313" key="3">
    <source>
        <dbReference type="Ensembl" id="ENSPCOP00000021901.1"/>
    </source>
</evidence>
<keyword evidence="1" id="KW-0175">Coiled coil</keyword>
<keyword evidence="4" id="KW-1185">Reference proteome</keyword>
<accession>A0A2K6G6R1</accession>
<dbReference type="Pfam" id="PF15066">
    <property type="entry name" value="CAGE1"/>
    <property type="match status" value="1"/>
</dbReference>
<name>A0A2K6G6R1_PROCO</name>
<dbReference type="InterPro" id="IPR052686">
    <property type="entry name" value="CAGE1_homolog"/>
</dbReference>
<dbReference type="OMA" id="VMESHIA"/>
<sequence>MTEKPELQSHVYYVKDTNMKQDSFNEENLMEASFSTNKDRLANECVRQLPESRPLIHCCEETLDFTENPPLVYSTAKESALNPSQPQCCFYKESTAVSSKEIQNSGEIPEMLVSYQNEVTAEDVERPGIVSGWSPSGISWSSGTSRENCKAPDMEQSFESLQPLEEYMALNEVLGKLKHTSRKQHAQIQDLQCSNLNLEKKVKELQMKITKQQVFIDIVNKLKETAEELTEDKHRVILEKNDIEKTLQNLQEILANTQKHLQESRNEKQALQLEFKKTKAKYMHLQERFMTEMQQKNKSVSECLEMGKTLSKKEEEIERLHRLKRKLERATASALDMLKREKETREQEFLFLQEEFQKREKESLEERKKLKSRHEKLLSAVKYLQFVSENEKAKNAKLRQHIIEVENENAKLKQQVARSEEQSRVPKFEGAQLKEQLEEVMESHIAKHVPEVTFEKRFSKCGSQSYSVIKLNQGWGTFSCWKAALILAVIK</sequence>
<dbReference type="GeneTree" id="ENSGT00390000001805"/>
<dbReference type="PANTHER" id="PTHR36864:SF1">
    <property type="entry name" value="CANCER-ASSOCIATED GENE 1 PROTEIN"/>
    <property type="match status" value="1"/>
</dbReference>
<dbReference type="InterPro" id="IPR029381">
    <property type="entry name" value="CAGE1_N"/>
</dbReference>
<dbReference type="Proteomes" id="UP000233160">
    <property type="component" value="Unassembled WGS sequence"/>
</dbReference>
<evidence type="ECO:0000256" key="1">
    <source>
        <dbReference type="SAM" id="Coils"/>
    </source>
</evidence>
<dbReference type="AlphaFoldDB" id="A0A2K6G6R1"/>
<reference evidence="3" key="2">
    <citation type="submission" date="2025-09" db="UniProtKB">
        <authorList>
            <consortium name="Ensembl"/>
        </authorList>
    </citation>
    <scope>IDENTIFICATION</scope>
</reference>
<feature type="domain" description="Cancer-associated gene protein 1 N-terminal" evidence="2">
    <location>
        <begin position="93"/>
        <end position="382"/>
    </location>
</feature>
<reference evidence="3" key="1">
    <citation type="submission" date="2025-08" db="UniProtKB">
        <authorList>
            <consortium name="Ensembl"/>
        </authorList>
    </citation>
    <scope>IDENTIFICATION</scope>
</reference>
<protein>
    <recommendedName>
        <fullName evidence="2">Cancer-associated gene protein 1 N-terminal domain-containing protein</fullName>
    </recommendedName>
</protein>